<evidence type="ECO:0000256" key="4">
    <source>
        <dbReference type="ARBA" id="ARBA00023125"/>
    </source>
</evidence>
<dbReference type="Pfam" id="PF00072">
    <property type="entry name" value="Response_reg"/>
    <property type="match status" value="1"/>
</dbReference>
<keyword evidence="3" id="KW-0805">Transcription regulation</keyword>
<feature type="domain" description="Response regulatory" evidence="8">
    <location>
        <begin position="7"/>
        <end position="121"/>
    </location>
</feature>
<dbReference type="PANTHER" id="PTHR44688">
    <property type="entry name" value="DNA-BINDING TRANSCRIPTIONAL ACTIVATOR DEVR_DOSR"/>
    <property type="match status" value="1"/>
</dbReference>
<dbReference type="PROSITE" id="PS50043">
    <property type="entry name" value="HTH_LUXR_2"/>
    <property type="match status" value="1"/>
</dbReference>
<dbReference type="SUPFAM" id="SSF46894">
    <property type="entry name" value="C-terminal effector domain of the bipartite response regulators"/>
    <property type="match status" value="1"/>
</dbReference>
<accession>A0A426QKX4</accession>
<proteinExistence type="predicted"/>
<evidence type="ECO:0000313" key="9">
    <source>
        <dbReference type="EMBL" id="RRQ22346.1"/>
    </source>
</evidence>
<dbReference type="Proteomes" id="UP000287798">
    <property type="component" value="Unassembled WGS sequence"/>
</dbReference>
<gene>
    <name evidence="9" type="ORF">D6C00_10555</name>
</gene>
<dbReference type="SUPFAM" id="SSF52172">
    <property type="entry name" value="CheY-like"/>
    <property type="match status" value="1"/>
</dbReference>
<dbReference type="Gene3D" id="1.10.10.10">
    <property type="entry name" value="Winged helix-like DNA-binding domain superfamily/Winged helix DNA-binding domain"/>
    <property type="match status" value="1"/>
</dbReference>
<dbReference type="InterPro" id="IPR001789">
    <property type="entry name" value="Sig_transdc_resp-reg_receiver"/>
</dbReference>
<dbReference type="GO" id="GO:0000160">
    <property type="term" value="P:phosphorelay signal transduction system"/>
    <property type="evidence" value="ECO:0007669"/>
    <property type="project" value="UniProtKB-KW"/>
</dbReference>
<dbReference type="RefSeq" id="WP_125181689.1">
    <property type="nucleotide sequence ID" value="NZ_QZMU01000001.1"/>
</dbReference>
<dbReference type="CDD" id="cd06170">
    <property type="entry name" value="LuxR_C_like"/>
    <property type="match status" value="1"/>
</dbReference>
<dbReference type="PANTHER" id="PTHR44688:SF16">
    <property type="entry name" value="DNA-BINDING TRANSCRIPTIONAL ACTIVATOR DEVR_DOSR"/>
    <property type="match status" value="1"/>
</dbReference>
<evidence type="ECO:0000259" key="7">
    <source>
        <dbReference type="PROSITE" id="PS50043"/>
    </source>
</evidence>
<dbReference type="GO" id="GO:0006355">
    <property type="term" value="P:regulation of DNA-templated transcription"/>
    <property type="evidence" value="ECO:0007669"/>
    <property type="project" value="InterPro"/>
</dbReference>
<keyword evidence="2" id="KW-0902">Two-component regulatory system</keyword>
<dbReference type="InterPro" id="IPR011006">
    <property type="entry name" value="CheY-like_superfamily"/>
</dbReference>
<evidence type="ECO:0000256" key="5">
    <source>
        <dbReference type="ARBA" id="ARBA00023163"/>
    </source>
</evidence>
<reference evidence="9 10" key="1">
    <citation type="journal article" date="2010" name="Int. J. Syst. Evol. Microbiol.">
        <title>Thiohalobacter thiocyanaticus gen. nov., sp. nov., a moderately halophilic, sulfur-oxidizing gammaproteobacterium from hypersaline lakes, that utilizes thiocyanate.</title>
        <authorList>
            <person name="Sorokin D.Y."/>
            <person name="Kovaleva O.L."/>
            <person name="Tourova T.P."/>
            <person name="Muyzer G."/>
        </authorList>
    </citation>
    <scope>NUCLEOTIDE SEQUENCE [LARGE SCALE GENOMIC DNA]</scope>
    <source>
        <strain evidence="9 10">Hrh1</strain>
    </source>
</reference>
<evidence type="ECO:0000256" key="2">
    <source>
        <dbReference type="ARBA" id="ARBA00023012"/>
    </source>
</evidence>
<dbReference type="InterPro" id="IPR036388">
    <property type="entry name" value="WH-like_DNA-bd_sf"/>
</dbReference>
<comment type="caution">
    <text evidence="9">The sequence shown here is derived from an EMBL/GenBank/DDBJ whole genome shotgun (WGS) entry which is preliminary data.</text>
</comment>
<evidence type="ECO:0000256" key="1">
    <source>
        <dbReference type="ARBA" id="ARBA00022553"/>
    </source>
</evidence>
<keyword evidence="4 9" id="KW-0238">DNA-binding</keyword>
<dbReference type="SMART" id="SM00448">
    <property type="entry name" value="REC"/>
    <property type="match status" value="1"/>
</dbReference>
<dbReference type="Gene3D" id="3.40.50.2300">
    <property type="match status" value="1"/>
</dbReference>
<dbReference type="FunFam" id="3.40.50.2300:FF:000018">
    <property type="entry name" value="DNA-binding transcriptional regulator NtrC"/>
    <property type="match status" value="1"/>
</dbReference>
<sequence>MTSPSTKVYVVDDDPAMRDSLELLLRSEGYEVEAHASGASFLCQVGPAMSGCLVTDLRIPGLSGLALQKEMQQRGIRLPVIFITGHGDVSSAVQAMKHGAIDFIEKPFSNETLLRRVADCIRRAHHQRQRDKHRDRLQQGLARLTPREREVMDYVTQGHSSKAIARQLGISPKTVDIHRARVLDKLGATSVANLIHLTAHLSRSSRGS</sequence>
<name>A0A426QKX4_9GAMM</name>
<evidence type="ECO:0000313" key="10">
    <source>
        <dbReference type="Proteomes" id="UP000287798"/>
    </source>
</evidence>
<dbReference type="InterPro" id="IPR000792">
    <property type="entry name" value="Tscrpt_reg_LuxR_C"/>
</dbReference>
<evidence type="ECO:0000259" key="8">
    <source>
        <dbReference type="PROSITE" id="PS50110"/>
    </source>
</evidence>
<dbReference type="CDD" id="cd17537">
    <property type="entry name" value="REC_FixJ"/>
    <property type="match status" value="1"/>
</dbReference>
<dbReference type="PRINTS" id="PR00038">
    <property type="entry name" value="HTHLUXR"/>
</dbReference>
<dbReference type="PROSITE" id="PS50110">
    <property type="entry name" value="RESPONSE_REGULATORY"/>
    <property type="match status" value="1"/>
</dbReference>
<dbReference type="EMBL" id="QZMU01000001">
    <property type="protein sequence ID" value="RRQ22346.1"/>
    <property type="molecule type" value="Genomic_DNA"/>
</dbReference>
<dbReference type="AlphaFoldDB" id="A0A426QKX4"/>
<dbReference type="GO" id="GO:0003677">
    <property type="term" value="F:DNA binding"/>
    <property type="evidence" value="ECO:0007669"/>
    <property type="project" value="UniProtKB-KW"/>
</dbReference>
<organism evidence="9 10">
    <name type="scientific">Thiohalobacter thiocyanaticus</name>
    <dbReference type="NCBI Taxonomy" id="585455"/>
    <lineage>
        <taxon>Bacteria</taxon>
        <taxon>Pseudomonadati</taxon>
        <taxon>Pseudomonadota</taxon>
        <taxon>Gammaproteobacteria</taxon>
        <taxon>Thiohalobacterales</taxon>
        <taxon>Thiohalobacteraceae</taxon>
        <taxon>Thiohalobacter</taxon>
    </lineage>
</organism>
<dbReference type="Pfam" id="PF00196">
    <property type="entry name" value="GerE"/>
    <property type="match status" value="1"/>
</dbReference>
<feature type="domain" description="HTH luxR-type" evidence="7">
    <location>
        <begin position="137"/>
        <end position="202"/>
    </location>
</feature>
<evidence type="ECO:0000256" key="6">
    <source>
        <dbReference type="PROSITE-ProRule" id="PRU00169"/>
    </source>
</evidence>
<keyword evidence="1 6" id="KW-0597">Phosphoprotein</keyword>
<keyword evidence="10" id="KW-1185">Reference proteome</keyword>
<dbReference type="PROSITE" id="PS00622">
    <property type="entry name" value="HTH_LUXR_1"/>
    <property type="match status" value="1"/>
</dbReference>
<protein>
    <submittedName>
        <fullName evidence="9">DNA-binding response regulator</fullName>
    </submittedName>
</protein>
<dbReference type="InterPro" id="IPR016032">
    <property type="entry name" value="Sig_transdc_resp-reg_C-effctor"/>
</dbReference>
<dbReference type="OrthoDB" id="9802186at2"/>
<keyword evidence="5" id="KW-0804">Transcription</keyword>
<feature type="modified residue" description="4-aspartylphosphate" evidence="6">
    <location>
        <position position="56"/>
    </location>
</feature>
<dbReference type="SMART" id="SM00421">
    <property type="entry name" value="HTH_LUXR"/>
    <property type="match status" value="1"/>
</dbReference>
<evidence type="ECO:0000256" key="3">
    <source>
        <dbReference type="ARBA" id="ARBA00023015"/>
    </source>
</evidence>